<dbReference type="PANTHER" id="PTHR46481:SF10">
    <property type="entry name" value="ZINC FINGER BED DOMAIN-CONTAINING PROTEIN 39"/>
    <property type="match status" value="1"/>
</dbReference>
<dbReference type="InterPro" id="IPR036236">
    <property type="entry name" value="Znf_C2H2_sf"/>
</dbReference>
<dbReference type="SUPFAM" id="SSF53098">
    <property type="entry name" value="Ribonuclease H-like"/>
    <property type="match status" value="1"/>
</dbReference>
<dbReference type="PROSITE" id="PS50808">
    <property type="entry name" value="ZF_BED"/>
    <property type="match status" value="1"/>
</dbReference>
<dbReference type="InterPro" id="IPR003656">
    <property type="entry name" value="Znf_BED"/>
</dbReference>
<dbReference type="Proteomes" id="UP000572268">
    <property type="component" value="Unassembled WGS sequence"/>
</dbReference>
<sequence length="779" mass="86574">MTVSEQSSAASNRSTPASEFPRIRRFLLEEPSTLPPGVGKTRGPATPGKVQQVISLDDGSPSKSGRVGQAASRRTKDTPPVKRKRVRVGSPELHPKLKVRRDLDFDTFEIIEVGLKAEVWRQFRKIRNRSTKQIYPGRVYCTQCRTVVKQTDKSTSNMRRHRCAESAKDCTPSIAPFVIAPVRMQNDHQTKLSDAVIDLIAASTIPFSVVERPEFVNLLQLGADLSFRSKKPLDIGASLQSERTHRRRAKKESQSRIANIKCHILRQPAPYQILFDAWRTPSGQEVMAVQILLWGATLKSPVAPRRASFPVLVSLKPMEDGTAESIGSAIKETCLEFGLDCTTTICVSDSCQSNIRALEDLGFPSTGCLCHILALVTDSILLPADSKSKKGNDNEDPDQSFMWRPASSLLRADPAENSESTVAGLVMGVSRLATYFKRAKLNPLLAEKKLRKLKPRGGVKWNSIHIMLETLVASWEGVEQILVSKGKARFFEGVLSRHDEITQLLSLLEPFRVATHILESLDSGSAMRGILAIEDCWKSLQKNLTAEKAMIRRAREQMKGTFRKKFISRLTPDMIFPVAMAPRARFPAVYPELLSVDNIKAQLVEWCIVAATPTEQLARNGPACEEDDDLRSSASHREREACEDEPVIVNEDSLLGQYAADLPDVPPRGNTSKSGALAFDDHLAFVRSQVEQEVERYSSLPAEHIGYDEFWKSATTRQEYRYLSAISDQCKALVLSTSCTEGLFSAARAVIGDRRQNMTCSLLESLMVLRSARCVPRAS</sequence>
<feature type="compositionally biased region" description="Polar residues" evidence="9">
    <location>
        <begin position="1"/>
        <end position="17"/>
    </location>
</feature>
<dbReference type="SUPFAM" id="SSF140996">
    <property type="entry name" value="Hermes dimerisation domain"/>
    <property type="match status" value="1"/>
</dbReference>
<feature type="region of interest" description="Disordered" evidence="9">
    <location>
        <begin position="1"/>
        <end position="87"/>
    </location>
</feature>
<evidence type="ECO:0000256" key="6">
    <source>
        <dbReference type="ARBA" id="ARBA00023163"/>
    </source>
</evidence>
<dbReference type="InterPro" id="IPR012337">
    <property type="entry name" value="RNaseH-like_sf"/>
</dbReference>
<dbReference type="GO" id="GO:0009791">
    <property type="term" value="P:post-embryonic development"/>
    <property type="evidence" value="ECO:0007669"/>
    <property type="project" value="UniProtKB-ARBA"/>
</dbReference>
<evidence type="ECO:0000256" key="8">
    <source>
        <dbReference type="PROSITE-ProRule" id="PRU00027"/>
    </source>
</evidence>
<evidence type="ECO:0000256" key="2">
    <source>
        <dbReference type="ARBA" id="ARBA00022723"/>
    </source>
</evidence>
<evidence type="ECO:0000256" key="4">
    <source>
        <dbReference type="ARBA" id="ARBA00022833"/>
    </source>
</evidence>
<dbReference type="GO" id="GO:0003677">
    <property type="term" value="F:DNA binding"/>
    <property type="evidence" value="ECO:0007669"/>
    <property type="project" value="InterPro"/>
</dbReference>
<keyword evidence="7" id="KW-0539">Nucleus</keyword>
<keyword evidence="4" id="KW-0862">Zinc</keyword>
<keyword evidence="5" id="KW-0805">Transcription regulation</keyword>
<protein>
    <recommendedName>
        <fullName evidence="10">BED-type domain-containing protein</fullName>
    </recommendedName>
</protein>
<dbReference type="SMART" id="SM00614">
    <property type="entry name" value="ZnF_BED"/>
    <property type="match status" value="1"/>
</dbReference>
<dbReference type="InterPro" id="IPR052035">
    <property type="entry name" value="ZnF_BED_domain_contain"/>
</dbReference>
<keyword evidence="3 8" id="KW-0863">Zinc-finger</keyword>
<comment type="subcellular location">
    <subcellularLocation>
        <location evidence="1">Nucleus</location>
    </subcellularLocation>
</comment>
<evidence type="ECO:0000256" key="1">
    <source>
        <dbReference type="ARBA" id="ARBA00004123"/>
    </source>
</evidence>
<dbReference type="SUPFAM" id="SSF57667">
    <property type="entry name" value="beta-beta-alpha zinc fingers"/>
    <property type="match status" value="1"/>
</dbReference>
<dbReference type="EMBL" id="JABANN010000923">
    <property type="protein sequence ID" value="KAF4652381.1"/>
    <property type="molecule type" value="Genomic_DNA"/>
</dbReference>
<keyword evidence="6" id="KW-0804">Transcription</keyword>
<name>A0A7J6L0R2_PEROL</name>
<comment type="caution">
    <text evidence="11">The sequence shown here is derived from an EMBL/GenBank/DDBJ whole genome shotgun (WGS) entry which is preliminary data.</text>
</comment>
<evidence type="ECO:0000313" key="11">
    <source>
        <dbReference type="EMBL" id="KAF4652381.1"/>
    </source>
</evidence>
<proteinExistence type="predicted"/>
<gene>
    <name evidence="11" type="ORF">FOL46_009763</name>
</gene>
<evidence type="ECO:0000256" key="5">
    <source>
        <dbReference type="ARBA" id="ARBA00023015"/>
    </source>
</evidence>
<evidence type="ECO:0000259" key="10">
    <source>
        <dbReference type="PROSITE" id="PS50808"/>
    </source>
</evidence>
<keyword evidence="2" id="KW-0479">Metal-binding</keyword>
<evidence type="ECO:0000256" key="9">
    <source>
        <dbReference type="SAM" id="MobiDB-lite"/>
    </source>
</evidence>
<feature type="domain" description="BED-type" evidence="10">
    <location>
        <begin position="114"/>
        <end position="170"/>
    </location>
</feature>
<dbReference type="PANTHER" id="PTHR46481">
    <property type="entry name" value="ZINC FINGER BED DOMAIN-CONTAINING PROTEIN 4"/>
    <property type="match status" value="1"/>
</dbReference>
<feature type="region of interest" description="Disordered" evidence="9">
    <location>
        <begin position="619"/>
        <end position="643"/>
    </location>
</feature>
<dbReference type="AlphaFoldDB" id="A0A7J6L0R2"/>
<dbReference type="GO" id="GO:0005634">
    <property type="term" value="C:nucleus"/>
    <property type="evidence" value="ECO:0007669"/>
    <property type="project" value="UniProtKB-SubCell"/>
</dbReference>
<evidence type="ECO:0000256" key="3">
    <source>
        <dbReference type="ARBA" id="ARBA00022771"/>
    </source>
</evidence>
<evidence type="ECO:0000313" key="12">
    <source>
        <dbReference type="Proteomes" id="UP000572268"/>
    </source>
</evidence>
<dbReference type="GO" id="GO:0008270">
    <property type="term" value="F:zinc ion binding"/>
    <property type="evidence" value="ECO:0007669"/>
    <property type="project" value="UniProtKB-KW"/>
</dbReference>
<reference evidence="11 12" key="1">
    <citation type="submission" date="2020-04" db="EMBL/GenBank/DDBJ databases">
        <title>Perkinsus olseni comparative genomics.</title>
        <authorList>
            <person name="Bogema D.R."/>
        </authorList>
    </citation>
    <scope>NUCLEOTIDE SEQUENCE [LARGE SCALE GENOMIC DNA]</scope>
    <source>
        <strain evidence="11">ATCC PRA-31</strain>
    </source>
</reference>
<evidence type="ECO:0000256" key="7">
    <source>
        <dbReference type="ARBA" id="ARBA00023242"/>
    </source>
</evidence>
<organism evidence="11 12">
    <name type="scientific">Perkinsus olseni</name>
    <name type="common">Perkinsus atlanticus</name>
    <dbReference type="NCBI Taxonomy" id="32597"/>
    <lineage>
        <taxon>Eukaryota</taxon>
        <taxon>Sar</taxon>
        <taxon>Alveolata</taxon>
        <taxon>Perkinsozoa</taxon>
        <taxon>Perkinsea</taxon>
        <taxon>Perkinsida</taxon>
        <taxon>Perkinsidae</taxon>
        <taxon>Perkinsus</taxon>
    </lineage>
</organism>
<accession>A0A7J6L0R2</accession>